<feature type="region of interest" description="Disordered" evidence="1">
    <location>
        <begin position="284"/>
        <end position="303"/>
    </location>
</feature>
<evidence type="ECO:0000313" key="4">
    <source>
        <dbReference type="Proteomes" id="UP000243723"/>
    </source>
</evidence>
<dbReference type="OrthoDB" id="10253869at2759"/>
<dbReference type="EMBL" id="NHZQ01000335">
    <property type="protein sequence ID" value="PSK42178.1"/>
    <property type="molecule type" value="Genomic_DNA"/>
</dbReference>
<dbReference type="Gene3D" id="3.40.50.1820">
    <property type="entry name" value="alpha/beta hydrolase"/>
    <property type="match status" value="1"/>
</dbReference>
<evidence type="ECO:0000259" key="2">
    <source>
        <dbReference type="Pfam" id="PF00975"/>
    </source>
</evidence>
<evidence type="ECO:0000313" key="3">
    <source>
        <dbReference type="EMBL" id="PSK42178.1"/>
    </source>
</evidence>
<accession>A0A2P7Z1V0</accession>
<reference evidence="3 4" key="1">
    <citation type="submission" date="2017-05" db="EMBL/GenBank/DDBJ databases">
        <title>Draft genome sequence of Elsinoe australis.</title>
        <authorList>
            <person name="Cheng Q."/>
        </authorList>
    </citation>
    <scope>NUCLEOTIDE SEQUENCE [LARGE SCALE GENOMIC DNA]</scope>
    <source>
        <strain evidence="3 4">NL1</strain>
    </source>
</reference>
<name>A0A2P7Z1V0_9PEZI</name>
<comment type="caution">
    <text evidence="3">The sequence shown here is derived from an EMBL/GenBank/DDBJ whole genome shotgun (WGS) entry which is preliminary data.</text>
</comment>
<dbReference type="Pfam" id="PF00975">
    <property type="entry name" value="Thioesterase"/>
    <property type="match status" value="1"/>
</dbReference>
<dbReference type="AlphaFoldDB" id="A0A2P7Z1V0"/>
<keyword evidence="4" id="KW-1185">Reference proteome</keyword>
<dbReference type="Proteomes" id="UP000243723">
    <property type="component" value="Unassembled WGS sequence"/>
</dbReference>
<sequence>MNTCVEIQSAPPASDSTPLFLVHDGGGTIFSYHLVDDLGRAVYGISNPNFDSESAFNGSIHDMATLYVSFIRSRYPKGDILLGGWSLGGMLSLEMAAILAEDPDLRVKGMIFIDSPYPKTSPPSNLEVFSSGMVFSDATRAEMREKINRSMDSARRMIQDWTLPTWTTSQPPPMILLRARESVHPQESGKIARVDFARADPELGWGNYSHHFIEKTIDIPGAHYSVFKFEYGSQNGEDCLRISQPLAKYWYDIYPTQSVMPGSKIKTRSDSSFMSLIRDESLDDEVPTYGHPPTGHRLDRLVK</sequence>
<organism evidence="3 4">
    <name type="scientific">Elsinoe australis</name>
    <dbReference type="NCBI Taxonomy" id="40998"/>
    <lineage>
        <taxon>Eukaryota</taxon>
        <taxon>Fungi</taxon>
        <taxon>Dikarya</taxon>
        <taxon>Ascomycota</taxon>
        <taxon>Pezizomycotina</taxon>
        <taxon>Dothideomycetes</taxon>
        <taxon>Dothideomycetidae</taxon>
        <taxon>Myriangiales</taxon>
        <taxon>Elsinoaceae</taxon>
        <taxon>Elsinoe</taxon>
    </lineage>
</organism>
<dbReference type="SUPFAM" id="SSF53474">
    <property type="entry name" value="alpha/beta-Hydrolases"/>
    <property type="match status" value="1"/>
</dbReference>
<feature type="domain" description="Thioesterase" evidence="2">
    <location>
        <begin position="18"/>
        <end position="125"/>
    </location>
</feature>
<dbReference type="InterPro" id="IPR001031">
    <property type="entry name" value="Thioesterase"/>
</dbReference>
<gene>
    <name evidence="3" type="ORF">B9Z65_4092</name>
</gene>
<dbReference type="STRING" id="40998.A0A2P7Z1V0"/>
<protein>
    <recommendedName>
        <fullName evidence="2">Thioesterase domain-containing protein</fullName>
    </recommendedName>
</protein>
<evidence type="ECO:0000256" key="1">
    <source>
        <dbReference type="SAM" id="MobiDB-lite"/>
    </source>
</evidence>
<proteinExistence type="predicted"/>
<dbReference type="InterPro" id="IPR029058">
    <property type="entry name" value="AB_hydrolase_fold"/>
</dbReference>